<dbReference type="InterPro" id="IPR003795">
    <property type="entry name" value="DUF192"/>
</dbReference>
<proteinExistence type="predicted"/>
<keyword evidence="2" id="KW-1185">Reference proteome</keyword>
<organism evidence="1 2">
    <name type="scientific">Actinomarinicola tropica</name>
    <dbReference type="NCBI Taxonomy" id="2789776"/>
    <lineage>
        <taxon>Bacteria</taxon>
        <taxon>Bacillati</taxon>
        <taxon>Actinomycetota</taxon>
        <taxon>Acidimicrobiia</taxon>
        <taxon>Acidimicrobiales</taxon>
        <taxon>Iamiaceae</taxon>
        <taxon>Actinomarinicola</taxon>
    </lineage>
</organism>
<reference evidence="1 2" key="1">
    <citation type="submission" date="2019-11" db="EMBL/GenBank/DDBJ databases">
        <authorList>
            <person name="He Y."/>
        </authorList>
    </citation>
    <scope>NUCLEOTIDE SEQUENCE [LARGE SCALE GENOMIC DNA]</scope>
    <source>
        <strain evidence="1 2">SCSIO 58843</strain>
    </source>
</reference>
<name>A0A5Q2RKM4_9ACTN</name>
<protein>
    <submittedName>
        <fullName evidence="1">DUF192 domain-containing protein</fullName>
    </submittedName>
</protein>
<dbReference type="Proteomes" id="UP000334019">
    <property type="component" value="Chromosome"/>
</dbReference>
<dbReference type="InterPro" id="IPR038695">
    <property type="entry name" value="Saro_0823-like_sf"/>
</dbReference>
<dbReference type="Pfam" id="PF02643">
    <property type="entry name" value="DUF192"/>
    <property type="match status" value="1"/>
</dbReference>
<gene>
    <name evidence="1" type="ORF">GH723_13520</name>
</gene>
<dbReference type="AlphaFoldDB" id="A0A5Q2RKM4"/>
<evidence type="ECO:0000313" key="1">
    <source>
        <dbReference type="EMBL" id="QGG96034.1"/>
    </source>
</evidence>
<dbReference type="EMBL" id="CP045851">
    <property type="protein sequence ID" value="QGG96034.1"/>
    <property type="molecule type" value="Genomic_DNA"/>
</dbReference>
<accession>A0A5Q2RKM4</accession>
<evidence type="ECO:0000313" key="2">
    <source>
        <dbReference type="Proteomes" id="UP000334019"/>
    </source>
</evidence>
<dbReference type="KEGG" id="atq:GH723_13520"/>
<dbReference type="RefSeq" id="WP_153760140.1">
    <property type="nucleotide sequence ID" value="NZ_CP045851.1"/>
</dbReference>
<sequence length="109" mass="11938">MAWLVRDDEVLASLEVAEGRAARVRGLLGRDGIDGAILLRPCRSVHTFRMRFAIDVALLDADLVVLRTQRLAPNRMTAPCRGARAVVEAEAGAFGSWGLRPGDQLEVRE</sequence>
<dbReference type="Gene3D" id="2.60.120.1140">
    <property type="entry name" value="Protein of unknown function DUF192"/>
    <property type="match status" value="1"/>
</dbReference>